<keyword evidence="2" id="KW-0418">Kinase</keyword>
<evidence type="ECO:0000313" key="2">
    <source>
        <dbReference type="EMBL" id="TQE97444.1"/>
    </source>
</evidence>
<sequence length="451" mass="49889">MNQLLTLGTTLQSQSPGPAIAVERFLGSGGQGEVYAVSVHGQPMALKWFFPHYLRQDPRLRERLERAVQSGPPSDRFLWPLELVEADGVPGFGYLMPLREERFRGMVDLVTRRVTPSLWVLATIGFELAHSYLQLHARGLCYRDISFGNVFFDPATGETRICDNDNVDIDGQAGAIGGTPRFMAPELVRGEATPSTATDLFSLAVLLFYLLMNHHPLEGRQEAALHCFDLPAMTRLYGTHPVFIFDPADESNRPLPGYHDNALAFWPIYPQFLRDLFTRAFTDGIRDPDHGRVRESEWRAALVRLRDAIFPCSHCGAENFYDGRRLQGAGAGVCWSCGQGLRLPPRIRIGGPRPAAGGGMATVVLNHNTRLFPHHVDPERAFDFQDPVAAVVQHPQDPRIWGLRNLGTEPWVATTAAGAVHPVPPGRSITLAEGTRIHFGACEGTIRLAHG</sequence>
<dbReference type="Pfam" id="PF00069">
    <property type="entry name" value="Pkinase"/>
    <property type="match status" value="1"/>
</dbReference>
<dbReference type="OrthoDB" id="9805504at2"/>
<dbReference type="PROSITE" id="PS50011">
    <property type="entry name" value="PROTEIN_KINASE_DOM"/>
    <property type="match status" value="1"/>
</dbReference>
<dbReference type="Proteomes" id="UP000317371">
    <property type="component" value="Unassembled WGS sequence"/>
</dbReference>
<dbReference type="RefSeq" id="WP_141608637.1">
    <property type="nucleotide sequence ID" value="NZ_VIGC02000003.1"/>
</dbReference>
<dbReference type="GO" id="GO:0004674">
    <property type="term" value="F:protein serine/threonine kinase activity"/>
    <property type="evidence" value="ECO:0007669"/>
    <property type="project" value="UniProtKB-KW"/>
</dbReference>
<gene>
    <name evidence="2" type="ORF">FKZ61_03250</name>
</gene>
<keyword evidence="3" id="KW-1185">Reference proteome</keyword>
<proteinExistence type="predicted"/>
<reference evidence="2 3" key="1">
    <citation type="submission" date="2019-06" db="EMBL/GenBank/DDBJ databases">
        <title>Genome sequence of Litorilinea aerophila BAA-2444.</title>
        <authorList>
            <person name="Maclea K.S."/>
            <person name="Maurais E.G."/>
            <person name="Iannazzi L.C."/>
        </authorList>
    </citation>
    <scope>NUCLEOTIDE SEQUENCE [LARGE SCALE GENOMIC DNA]</scope>
    <source>
        <strain evidence="2 3">ATCC BAA-2444</strain>
    </source>
</reference>
<dbReference type="InterPro" id="IPR011009">
    <property type="entry name" value="Kinase-like_dom_sf"/>
</dbReference>
<dbReference type="InParanoid" id="A0A540VL03"/>
<comment type="caution">
    <text evidence="2">The sequence shown here is derived from an EMBL/GenBank/DDBJ whole genome shotgun (WGS) entry which is preliminary data.</text>
</comment>
<dbReference type="SMART" id="SM00220">
    <property type="entry name" value="S_TKc"/>
    <property type="match status" value="1"/>
</dbReference>
<dbReference type="Gene3D" id="1.10.510.10">
    <property type="entry name" value="Transferase(Phosphotransferase) domain 1"/>
    <property type="match status" value="1"/>
</dbReference>
<dbReference type="InterPro" id="IPR000719">
    <property type="entry name" value="Prot_kinase_dom"/>
</dbReference>
<accession>A0A540VL03</accession>
<dbReference type="SUPFAM" id="SSF56112">
    <property type="entry name" value="Protein kinase-like (PK-like)"/>
    <property type="match status" value="1"/>
</dbReference>
<keyword evidence="2" id="KW-0723">Serine/threonine-protein kinase</keyword>
<dbReference type="AlphaFoldDB" id="A0A540VL03"/>
<dbReference type="PANTHER" id="PTHR24345">
    <property type="entry name" value="SERINE/THREONINE-PROTEIN KINASE PLK"/>
    <property type="match status" value="1"/>
</dbReference>
<feature type="domain" description="Protein kinase" evidence="1">
    <location>
        <begin position="20"/>
        <end position="299"/>
    </location>
</feature>
<keyword evidence="2" id="KW-0808">Transferase</keyword>
<protein>
    <submittedName>
        <fullName evidence="2">Serine/threonine protein kinase</fullName>
    </submittedName>
</protein>
<evidence type="ECO:0000313" key="3">
    <source>
        <dbReference type="Proteomes" id="UP000317371"/>
    </source>
</evidence>
<name>A0A540VL03_9CHLR</name>
<dbReference type="EMBL" id="VIGC01000003">
    <property type="protein sequence ID" value="TQE97444.1"/>
    <property type="molecule type" value="Genomic_DNA"/>
</dbReference>
<evidence type="ECO:0000259" key="1">
    <source>
        <dbReference type="PROSITE" id="PS50011"/>
    </source>
</evidence>
<dbReference type="GO" id="GO:0005524">
    <property type="term" value="F:ATP binding"/>
    <property type="evidence" value="ECO:0007669"/>
    <property type="project" value="InterPro"/>
</dbReference>
<organism evidence="2 3">
    <name type="scientific">Litorilinea aerophila</name>
    <dbReference type="NCBI Taxonomy" id="1204385"/>
    <lineage>
        <taxon>Bacteria</taxon>
        <taxon>Bacillati</taxon>
        <taxon>Chloroflexota</taxon>
        <taxon>Caldilineae</taxon>
        <taxon>Caldilineales</taxon>
        <taxon>Caldilineaceae</taxon>
        <taxon>Litorilinea</taxon>
    </lineage>
</organism>